<keyword evidence="4" id="KW-1185">Reference proteome</keyword>
<sequence>MATRAIVTVILIVCFVAIIDGQQGGRRNQGNDVTTDASVGQGRGQGRGRGREPGERRWDRHGRGPEVPGNQTEGNETTTQKPVRGRDRFQWRDGRRNRPFQLFADVSTWNRTFNGSEYVEKGFAIDNRSIVEVFTGDPNLNDQTPFTPSITLYDFSNETQVVAIKPMRLLYLCIIVDPEALPPLTFQEAADIVNSRNDTVVGDLAGPVVLNITEGLIEGAERGALFRNNSMLRRFCGRRRIVHAVLSTSGEPSDSPSVYFITLDTGVKVQLPPRRRRMRHPDEETTTSTIMHPDEETTTSTIMADLNITTTANNTQG</sequence>
<feature type="region of interest" description="Disordered" evidence="1">
    <location>
        <begin position="23"/>
        <end position="91"/>
    </location>
</feature>
<dbReference type="AlphaFoldDB" id="A0A2T7PHW3"/>
<evidence type="ECO:0000313" key="3">
    <source>
        <dbReference type="EMBL" id="PVD32997.1"/>
    </source>
</evidence>
<feature type="compositionally biased region" description="Polar residues" evidence="1">
    <location>
        <begin position="69"/>
        <end position="81"/>
    </location>
</feature>
<evidence type="ECO:0000256" key="1">
    <source>
        <dbReference type="SAM" id="MobiDB-lite"/>
    </source>
</evidence>
<feature type="compositionally biased region" description="Basic and acidic residues" evidence="1">
    <location>
        <begin position="49"/>
        <end position="64"/>
    </location>
</feature>
<gene>
    <name evidence="3" type="ORF">C0Q70_08445</name>
</gene>
<organism evidence="3 4">
    <name type="scientific">Pomacea canaliculata</name>
    <name type="common">Golden apple snail</name>
    <dbReference type="NCBI Taxonomy" id="400727"/>
    <lineage>
        <taxon>Eukaryota</taxon>
        <taxon>Metazoa</taxon>
        <taxon>Spiralia</taxon>
        <taxon>Lophotrochozoa</taxon>
        <taxon>Mollusca</taxon>
        <taxon>Gastropoda</taxon>
        <taxon>Caenogastropoda</taxon>
        <taxon>Architaenioglossa</taxon>
        <taxon>Ampullarioidea</taxon>
        <taxon>Ampullariidae</taxon>
        <taxon>Pomacea</taxon>
    </lineage>
</organism>
<evidence type="ECO:0000313" key="4">
    <source>
        <dbReference type="Proteomes" id="UP000245119"/>
    </source>
</evidence>
<proteinExistence type="predicted"/>
<comment type="caution">
    <text evidence="3">The sequence shown here is derived from an EMBL/GenBank/DDBJ whole genome shotgun (WGS) entry which is preliminary data.</text>
</comment>
<feature type="chain" id="PRO_5015582019" evidence="2">
    <location>
        <begin position="22"/>
        <end position="317"/>
    </location>
</feature>
<protein>
    <submittedName>
        <fullName evidence="3">Uncharacterized protein</fullName>
    </submittedName>
</protein>
<name>A0A2T7PHW3_POMCA</name>
<evidence type="ECO:0000256" key="2">
    <source>
        <dbReference type="SAM" id="SignalP"/>
    </source>
</evidence>
<reference evidence="3 4" key="1">
    <citation type="submission" date="2018-04" db="EMBL/GenBank/DDBJ databases">
        <title>The genome of golden apple snail Pomacea canaliculata provides insight into stress tolerance and invasive adaptation.</title>
        <authorList>
            <person name="Liu C."/>
            <person name="Liu B."/>
            <person name="Ren Y."/>
            <person name="Zhang Y."/>
            <person name="Wang H."/>
            <person name="Li S."/>
            <person name="Jiang F."/>
            <person name="Yin L."/>
            <person name="Zhang G."/>
            <person name="Qian W."/>
            <person name="Fan W."/>
        </authorList>
    </citation>
    <scope>NUCLEOTIDE SEQUENCE [LARGE SCALE GENOMIC DNA]</scope>
    <source>
        <strain evidence="3">SZHN2017</strain>
        <tissue evidence="3">Muscle</tissue>
    </source>
</reference>
<feature type="signal peptide" evidence="2">
    <location>
        <begin position="1"/>
        <end position="21"/>
    </location>
</feature>
<dbReference type="Proteomes" id="UP000245119">
    <property type="component" value="Linkage Group LG4"/>
</dbReference>
<feature type="region of interest" description="Disordered" evidence="1">
    <location>
        <begin position="274"/>
        <end position="297"/>
    </location>
</feature>
<dbReference type="EMBL" id="PZQS01000004">
    <property type="protein sequence ID" value="PVD32997.1"/>
    <property type="molecule type" value="Genomic_DNA"/>
</dbReference>
<accession>A0A2T7PHW3</accession>
<keyword evidence="2" id="KW-0732">Signal</keyword>